<dbReference type="GO" id="GO:0016303">
    <property type="term" value="F:1-phosphatidylinositol-3-kinase activity"/>
    <property type="evidence" value="ECO:0007669"/>
    <property type="project" value="TreeGrafter"/>
</dbReference>
<dbReference type="AlphaFoldDB" id="A0A7S2TUB7"/>
<dbReference type="GO" id="GO:0034272">
    <property type="term" value="C:phosphatidylinositol 3-kinase complex, class III, type II"/>
    <property type="evidence" value="ECO:0007669"/>
    <property type="project" value="TreeGrafter"/>
</dbReference>
<dbReference type="Pfam" id="PF00454">
    <property type="entry name" value="PI3_PI4_kinase"/>
    <property type="match status" value="1"/>
</dbReference>
<dbReference type="PANTHER" id="PTHR10048">
    <property type="entry name" value="PHOSPHATIDYLINOSITOL KINASE"/>
    <property type="match status" value="1"/>
</dbReference>
<dbReference type="GO" id="GO:0000407">
    <property type="term" value="C:phagophore assembly site"/>
    <property type="evidence" value="ECO:0007669"/>
    <property type="project" value="TreeGrafter"/>
</dbReference>
<accession>A0A7S2TUB7</accession>
<dbReference type="GO" id="GO:0005777">
    <property type="term" value="C:peroxisome"/>
    <property type="evidence" value="ECO:0007669"/>
    <property type="project" value="TreeGrafter"/>
</dbReference>
<dbReference type="EMBL" id="HBHP01022557">
    <property type="protein sequence ID" value="CAD9770048.1"/>
    <property type="molecule type" value="Transcribed_RNA"/>
</dbReference>
<dbReference type="GO" id="GO:0034271">
    <property type="term" value="C:phosphatidylinositol 3-kinase complex, class III, type I"/>
    <property type="evidence" value="ECO:0007669"/>
    <property type="project" value="TreeGrafter"/>
</dbReference>
<dbReference type="Gene3D" id="1.10.1070.11">
    <property type="entry name" value="Phosphatidylinositol 3-/4-kinase, catalytic domain"/>
    <property type="match status" value="1"/>
</dbReference>
<evidence type="ECO:0000259" key="3">
    <source>
        <dbReference type="PROSITE" id="PS50290"/>
    </source>
</evidence>
<dbReference type="Gene3D" id="3.30.1010.10">
    <property type="entry name" value="Phosphatidylinositol 3-kinase Catalytic Subunit, Chain A, domain 4"/>
    <property type="match status" value="1"/>
</dbReference>
<dbReference type="InterPro" id="IPR011009">
    <property type="entry name" value="Kinase-like_dom_sf"/>
</dbReference>
<reference evidence="4" key="1">
    <citation type="submission" date="2021-01" db="EMBL/GenBank/DDBJ databases">
        <authorList>
            <person name="Corre E."/>
            <person name="Pelletier E."/>
            <person name="Niang G."/>
            <person name="Scheremetjew M."/>
            <person name="Finn R."/>
            <person name="Kale V."/>
            <person name="Holt S."/>
            <person name="Cochrane G."/>
            <person name="Meng A."/>
            <person name="Brown T."/>
            <person name="Cohen L."/>
        </authorList>
    </citation>
    <scope>NUCLEOTIDE SEQUENCE</scope>
    <source>
        <strain evidence="4">CCMP622</strain>
    </source>
</reference>
<dbReference type="GO" id="GO:0006897">
    <property type="term" value="P:endocytosis"/>
    <property type="evidence" value="ECO:0007669"/>
    <property type="project" value="TreeGrafter"/>
</dbReference>
<organism evidence="4">
    <name type="scientific">Lotharella oceanica</name>
    <dbReference type="NCBI Taxonomy" id="641309"/>
    <lineage>
        <taxon>Eukaryota</taxon>
        <taxon>Sar</taxon>
        <taxon>Rhizaria</taxon>
        <taxon>Cercozoa</taxon>
        <taxon>Chlorarachniophyceae</taxon>
        <taxon>Lotharella</taxon>
    </lineage>
</organism>
<sequence length="266" mass="29923">MAPMLVTFKVKGGGTIKFIFKVGDDLRKDQMVMCIIDLVDNLYKRLGLDLCLTPYQILAVAPDEGLVGFVENSYTLSQVRDQAKKAQDALYSFLQRHNTKGPILDMAIESFVRSCAGYCVITYVLGAGDRHLDNLLITTKGRLFHIDFGYLFGADPKPLAPSIRVVSEMFEVMEASRQRNAFATNVCWAFNRLRSESRHILNLVGLMKDMLPAEDSNCLAYITKKLDLKLSDAQADRLILERIEASANAILAEIFEYFHKVATARR</sequence>
<dbReference type="SMART" id="SM00146">
    <property type="entry name" value="PI3Kc"/>
    <property type="match status" value="1"/>
</dbReference>
<dbReference type="InterPro" id="IPR000403">
    <property type="entry name" value="PI3/4_kinase_cat_dom"/>
</dbReference>
<dbReference type="GO" id="GO:0000045">
    <property type="term" value="P:autophagosome assembly"/>
    <property type="evidence" value="ECO:0007669"/>
    <property type="project" value="TreeGrafter"/>
</dbReference>
<dbReference type="InterPro" id="IPR036940">
    <property type="entry name" value="PI3/4_kinase_cat_sf"/>
</dbReference>
<keyword evidence="2" id="KW-0418">Kinase</keyword>
<proteinExistence type="predicted"/>
<dbReference type="SUPFAM" id="SSF56112">
    <property type="entry name" value="Protein kinase-like (PK-like)"/>
    <property type="match status" value="1"/>
</dbReference>
<evidence type="ECO:0000313" key="4">
    <source>
        <dbReference type="EMBL" id="CAD9770048.1"/>
    </source>
</evidence>
<keyword evidence="1" id="KW-0808">Transferase</keyword>
<dbReference type="PROSITE" id="PS50290">
    <property type="entry name" value="PI3_4_KINASE_3"/>
    <property type="match status" value="1"/>
</dbReference>
<dbReference type="InterPro" id="IPR015433">
    <property type="entry name" value="PI3/4_kinase"/>
</dbReference>
<dbReference type="GO" id="GO:0048015">
    <property type="term" value="P:phosphatidylinositol-mediated signaling"/>
    <property type="evidence" value="ECO:0007669"/>
    <property type="project" value="TreeGrafter"/>
</dbReference>
<feature type="domain" description="PI3K/PI4K catalytic" evidence="3">
    <location>
        <begin position="1"/>
        <end position="251"/>
    </location>
</feature>
<dbReference type="GO" id="GO:0005768">
    <property type="term" value="C:endosome"/>
    <property type="evidence" value="ECO:0007669"/>
    <property type="project" value="TreeGrafter"/>
</dbReference>
<protein>
    <recommendedName>
        <fullName evidence="3">PI3K/PI4K catalytic domain-containing protein</fullName>
    </recommendedName>
</protein>
<evidence type="ECO:0000256" key="1">
    <source>
        <dbReference type="ARBA" id="ARBA00022679"/>
    </source>
</evidence>
<evidence type="ECO:0000256" key="2">
    <source>
        <dbReference type="ARBA" id="ARBA00022777"/>
    </source>
</evidence>
<name>A0A7S2TUB7_9EUKA</name>
<gene>
    <name evidence="4" type="ORF">LSP00402_LOCUS14033</name>
</gene>
<dbReference type="PANTHER" id="PTHR10048:SF7">
    <property type="entry name" value="PHOSPHATIDYLINOSITOL 3-KINASE CATALYTIC SUBUNIT TYPE 3"/>
    <property type="match status" value="1"/>
</dbReference>